<reference evidence="2 3" key="1">
    <citation type="journal article" date="2018" name="IMA Fungus">
        <title>IMA Genome-F 9: Draft genome sequence of Annulohypoxylon stygium, Aspergillus mulundensis, Berkeleyomyces basicola (syn. Thielaviopsis basicola), Ceratocystis smalleyi, two Cercospora beticola strains, Coleophoma cylindrospora, Fusarium fracticaudum, Phialophora cf. hyalina, and Morchella septimelata.</title>
        <authorList>
            <person name="Wingfield B.D."/>
            <person name="Bills G.F."/>
            <person name="Dong Y."/>
            <person name="Huang W."/>
            <person name="Nel W.J."/>
            <person name="Swalarsk-Parry B.S."/>
            <person name="Vaghefi N."/>
            <person name="Wilken P.M."/>
            <person name="An Z."/>
            <person name="de Beer Z.W."/>
            <person name="De Vos L."/>
            <person name="Chen L."/>
            <person name="Duong T.A."/>
            <person name="Gao Y."/>
            <person name="Hammerbacher A."/>
            <person name="Kikkert J.R."/>
            <person name="Li Y."/>
            <person name="Li H."/>
            <person name="Li K."/>
            <person name="Li Q."/>
            <person name="Liu X."/>
            <person name="Ma X."/>
            <person name="Naidoo K."/>
            <person name="Pethybridge S.J."/>
            <person name="Sun J."/>
            <person name="Steenkamp E.T."/>
            <person name="van der Nest M.A."/>
            <person name="van Wyk S."/>
            <person name="Wingfield M.J."/>
            <person name="Xiong C."/>
            <person name="Yue Q."/>
            <person name="Zhang X."/>
        </authorList>
    </citation>
    <scope>NUCLEOTIDE SEQUENCE [LARGE SCALE GENOMIC DNA]</scope>
    <source>
        <strain evidence="2 3">BP6252</strain>
    </source>
</reference>
<gene>
    <name evidence="2" type="ORF">BP6252_06403</name>
</gene>
<dbReference type="EMBL" id="PDLM01000006">
    <property type="protein sequence ID" value="RDW75261.1"/>
    <property type="molecule type" value="Genomic_DNA"/>
</dbReference>
<name>A0A3D8RN89_9HELO</name>
<evidence type="ECO:0000256" key="1">
    <source>
        <dbReference type="SAM" id="MobiDB-lite"/>
    </source>
</evidence>
<feature type="compositionally biased region" description="Acidic residues" evidence="1">
    <location>
        <begin position="8"/>
        <end position="27"/>
    </location>
</feature>
<evidence type="ECO:0000313" key="2">
    <source>
        <dbReference type="EMBL" id="RDW75261.1"/>
    </source>
</evidence>
<evidence type="ECO:0000313" key="3">
    <source>
        <dbReference type="Proteomes" id="UP000256645"/>
    </source>
</evidence>
<proteinExistence type="predicted"/>
<sequence length="201" mass="22022">MAVTEPVELNDDSGSDSDLEGLFDDPDVTNISAKTDTGPHLLPSAVTRGNEDASDDSDSDSDLEGLFDDTNITTTCDKPDGRENTFRATKGKNNQIGDEKPGLASRSTRQFPTTQIGKLNTVIERQPLRDLRMRLHKLDTEARAQDREEDPNDLIRSPVATGRDFFTMRDRFRSGIVSASAGTKGWAFVGRFGAERSAISI</sequence>
<dbReference type="AlphaFoldDB" id="A0A3D8RN89"/>
<organism evidence="2 3">
    <name type="scientific">Coleophoma cylindrospora</name>
    <dbReference type="NCBI Taxonomy" id="1849047"/>
    <lineage>
        <taxon>Eukaryota</taxon>
        <taxon>Fungi</taxon>
        <taxon>Dikarya</taxon>
        <taxon>Ascomycota</taxon>
        <taxon>Pezizomycotina</taxon>
        <taxon>Leotiomycetes</taxon>
        <taxon>Helotiales</taxon>
        <taxon>Dermateaceae</taxon>
        <taxon>Coleophoma</taxon>
    </lineage>
</organism>
<comment type="caution">
    <text evidence="2">The sequence shown here is derived from an EMBL/GenBank/DDBJ whole genome shotgun (WGS) entry which is preliminary data.</text>
</comment>
<dbReference type="OrthoDB" id="10374857at2759"/>
<dbReference type="Proteomes" id="UP000256645">
    <property type="component" value="Unassembled WGS sequence"/>
</dbReference>
<protein>
    <submittedName>
        <fullName evidence="2">Uncharacterized protein</fullName>
    </submittedName>
</protein>
<keyword evidence="3" id="KW-1185">Reference proteome</keyword>
<feature type="compositionally biased region" description="Acidic residues" evidence="1">
    <location>
        <begin position="52"/>
        <end position="67"/>
    </location>
</feature>
<accession>A0A3D8RN89</accession>
<feature type="region of interest" description="Disordered" evidence="1">
    <location>
        <begin position="1"/>
        <end position="109"/>
    </location>
</feature>